<proteinExistence type="predicted"/>
<evidence type="ECO:0000313" key="2">
    <source>
        <dbReference type="Proteomes" id="UP001274830"/>
    </source>
</evidence>
<comment type="caution">
    <text evidence="1">The sequence shown here is derived from an EMBL/GenBank/DDBJ whole genome shotgun (WGS) entry which is preliminary data.</text>
</comment>
<gene>
    <name evidence="1" type="ORF">LTR78_008957</name>
</gene>
<reference evidence="1" key="1">
    <citation type="submission" date="2023-07" db="EMBL/GenBank/DDBJ databases">
        <title>Black Yeasts Isolated from many extreme environments.</title>
        <authorList>
            <person name="Coleine C."/>
            <person name="Stajich J.E."/>
            <person name="Selbmann L."/>
        </authorList>
    </citation>
    <scope>NUCLEOTIDE SEQUENCE</scope>
    <source>
        <strain evidence="1">CCFEE 5485</strain>
    </source>
</reference>
<dbReference type="EMBL" id="JAUTXT010000046">
    <property type="protein sequence ID" value="KAK3671156.1"/>
    <property type="molecule type" value="Genomic_DNA"/>
</dbReference>
<name>A0AAE0TSJ3_9PEZI</name>
<protein>
    <submittedName>
        <fullName evidence="1">Uncharacterized protein</fullName>
    </submittedName>
</protein>
<evidence type="ECO:0000313" key="1">
    <source>
        <dbReference type="EMBL" id="KAK3671156.1"/>
    </source>
</evidence>
<accession>A0AAE0TSJ3</accession>
<dbReference type="Proteomes" id="UP001274830">
    <property type="component" value="Unassembled WGS sequence"/>
</dbReference>
<sequence length="427" mass="48530">MATFEKPSWSSKPNVEYKRQYQRRKTALLYGARFDLAIRFAHPKEIPRSIHALEVLKELLLEARSEQREAQQDIIYPSANIEHVKKFLQNHGLLNQVFTTNYTKENRRQVIAIPKELLQTVQVLLAPAMFDIRYSNDIIGFPQSQQVVYSTVLGQPIFAGCNSLDVNTEWVLHNLNFWRYHMLRESEATLAFAFKDLAHDELPRFWQKRLTHGGGDSLGKHWKGSYAYVGREDIGDIRAGEGAVTPIIDEFNGDDKFGTGAFQDLQLSLVDEEAVLWPPSFEEALNSLVVPECRAKTRAQKRSAAPHSIAAFKPQNFQFNGEGSDNTEEFNALGWLNALPPQHDVPGWQRMTMMKYFQDPDTGLIDEAALWAYEGVVLPGGQIIVGRWWCVDDGVGEDQYSGPFVLWCVDGPRYPKNEGALNEDDLP</sequence>
<dbReference type="AlphaFoldDB" id="A0AAE0TSJ3"/>
<organism evidence="1 2">
    <name type="scientific">Recurvomyces mirabilis</name>
    <dbReference type="NCBI Taxonomy" id="574656"/>
    <lineage>
        <taxon>Eukaryota</taxon>
        <taxon>Fungi</taxon>
        <taxon>Dikarya</taxon>
        <taxon>Ascomycota</taxon>
        <taxon>Pezizomycotina</taxon>
        <taxon>Dothideomycetes</taxon>
        <taxon>Dothideomycetidae</taxon>
        <taxon>Mycosphaerellales</taxon>
        <taxon>Teratosphaeriaceae</taxon>
        <taxon>Recurvomyces</taxon>
    </lineage>
</organism>
<keyword evidence="2" id="KW-1185">Reference proteome</keyword>